<comment type="caution">
    <text evidence="4">The sequence shown here is derived from an EMBL/GenBank/DDBJ whole genome shotgun (WGS) entry which is preliminary data.</text>
</comment>
<dbReference type="AlphaFoldDB" id="A0A813IAI3"/>
<dbReference type="GO" id="GO:0004359">
    <property type="term" value="F:glutaminase activity"/>
    <property type="evidence" value="ECO:0007669"/>
    <property type="project" value="InterPro"/>
</dbReference>
<dbReference type="CDD" id="cd07570">
    <property type="entry name" value="GAT_Gln-NAD-synth"/>
    <property type="match status" value="1"/>
</dbReference>
<name>A0A813IAI3_POLGL</name>
<dbReference type="GO" id="GO:0003952">
    <property type="term" value="F:NAD+ synthase (glutamine-hydrolyzing) activity"/>
    <property type="evidence" value="ECO:0007669"/>
    <property type="project" value="InterPro"/>
</dbReference>
<evidence type="ECO:0000313" key="4">
    <source>
        <dbReference type="EMBL" id="CAE8647226.1"/>
    </source>
</evidence>
<dbReference type="PROSITE" id="PS50263">
    <property type="entry name" value="CN_HYDROLASE"/>
    <property type="match status" value="1"/>
</dbReference>
<dbReference type="EMBL" id="CAJNNW010005226">
    <property type="protein sequence ID" value="CAE8647226.1"/>
    <property type="molecule type" value="Genomic_DNA"/>
</dbReference>
<organism evidence="4 5">
    <name type="scientific">Polarella glacialis</name>
    <name type="common">Dinoflagellate</name>
    <dbReference type="NCBI Taxonomy" id="89957"/>
    <lineage>
        <taxon>Eukaryota</taxon>
        <taxon>Sar</taxon>
        <taxon>Alveolata</taxon>
        <taxon>Dinophyceae</taxon>
        <taxon>Suessiales</taxon>
        <taxon>Suessiaceae</taxon>
        <taxon>Polarella</taxon>
    </lineage>
</organism>
<dbReference type="InterPro" id="IPR003010">
    <property type="entry name" value="C-N_Hydrolase"/>
</dbReference>
<feature type="domain" description="CN hydrolase" evidence="3">
    <location>
        <begin position="5"/>
        <end position="255"/>
    </location>
</feature>
<reference evidence="4" key="1">
    <citation type="submission" date="2021-02" db="EMBL/GenBank/DDBJ databases">
        <authorList>
            <person name="Dougan E. K."/>
            <person name="Rhodes N."/>
            <person name="Thang M."/>
            <person name="Chan C."/>
        </authorList>
    </citation>
    <scope>NUCLEOTIDE SEQUENCE</scope>
</reference>
<dbReference type="PANTHER" id="PTHR23090">
    <property type="entry name" value="NH 3 /GLUTAMINE-DEPENDENT NAD + SYNTHETASE"/>
    <property type="match status" value="1"/>
</dbReference>
<dbReference type="Pfam" id="PF00795">
    <property type="entry name" value="CN_hydrolase"/>
    <property type="match status" value="1"/>
</dbReference>
<dbReference type="GO" id="GO:0005737">
    <property type="term" value="C:cytoplasm"/>
    <property type="evidence" value="ECO:0007669"/>
    <property type="project" value="InterPro"/>
</dbReference>
<dbReference type="SUPFAM" id="SSF56317">
    <property type="entry name" value="Carbon-nitrogen hydrolase"/>
    <property type="match status" value="1"/>
</dbReference>
<dbReference type="PANTHER" id="PTHR23090:SF9">
    <property type="entry name" value="GLUTAMINE-DEPENDENT NAD(+) SYNTHETASE"/>
    <property type="match status" value="1"/>
</dbReference>
<dbReference type="Proteomes" id="UP000626109">
    <property type="component" value="Unassembled WGS sequence"/>
</dbReference>
<dbReference type="GO" id="GO:0009435">
    <property type="term" value="P:NAD+ biosynthetic process"/>
    <property type="evidence" value="ECO:0007669"/>
    <property type="project" value="InterPro"/>
</dbReference>
<dbReference type="Gene3D" id="3.60.110.10">
    <property type="entry name" value="Carbon-nitrogen hydrolase"/>
    <property type="match status" value="1"/>
</dbReference>
<evidence type="ECO:0000256" key="1">
    <source>
        <dbReference type="ARBA" id="ARBA00022598"/>
    </source>
</evidence>
<keyword evidence="1" id="KW-0436">Ligase</keyword>
<proteinExistence type="predicted"/>
<evidence type="ECO:0000313" key="5">
    <source>
        <dbReference type="Proteomes" id="UP000626109"/>
    </source>
</evidence>
<protein>
    <recommendedName>
        <fullName evidence="2">NAD(+) synthase [glutamine-hydrolyzing]</fullName>
    </recommendedName>
</protein>
<evidence type="ECO:0000256" key="2">
    <source>
        <dbReference type="ARBA" id="ARBA00030681"/>
    </source>
</evidence>
<dbReference type="InterPro" id="IPR003694">
    <property type="entry name" value="NAD_synthase"/>
</dbReference>
<gene>
    <name evidence="4" type="ORF">PGLA2088_LOCUS5493</name>
</gene>
<accession>A0A813IAI3</accession>
<feature type="non-terminal residue" evidence="4">
    <location>
        <position position="1"/>
    </location>
</feature>
<sequence length="255" mass="28645">MAELCKVATCNLNQWALDFEGNYKRIVSSIKQAKQQGCTFRTGPELEVTGYTCEDHFFEYDTFVLAWDSIAKMLDSDLTDGIICDVGLPIMHRNVSYNCRIFLLNRKVIGVRPKMCLANDGNYRETRWFTAWSVETSKPGFGEVEDFYLPINIMKITGQQKVPIGIIAIRTRDTVIASETCEELFTPNSPHIMMSLDGVEIIANGSGSHHQLRKLNTRIDLVRGATAKGGGIYLYANQKGCDGGRLFFDGSCMIW</sequence>
<dbReference type="InterPro" id="IPR036526">
    <property type="entry name" value="C-N_Hydrolase_sf"/>
</dbReference>
<evidence type="ECO:0000259" key="3">
    <source>
        <dbReference type="PROSITE" id="PS50263"/>
    </source>
</evidence>